<evidence type="ECO:0000313" key="4">
    <source>
        <dbReference type="Proteomes" id="UP001165122"/>
    </source>
</evidence>
<feature type="transmembrane region" description="Helical" evidence="2">
    <location>
        <begin position="1413"/>
        <end position="1433"/>
    </location>
</feature>
<proteinExistence type="predicted"/>
<sequence length="1770" mass="200894">MFNPPASSSMPHSSGLSKTSPHFLKPKPKNSSVNFTPTPPTSSTYVQSLSKSLKEDAVADRFFVSCIEERVELARNERNLKNYMLELGHSSIHWKRIKNTVTSQITKYKTSITQNSRTMPANKSCTRISAPSTNILAAVVNFASFENLRKHKLLNGELMHTSTPVPNSRSHILETTIALHPPLRNRRFKMWSTWDVIENGDGLKTCYYVWCPFEDMENGVFNGETINFGSFSSSRHININEEESYYNIGGTSNSLKSLKDEVGEKVGMLSESAKNIISGNEVIGQSSGIYVFQELAPNVTYVTLINVKDFRGRLPVMVVELKMGEGMRGLEDMRKRYSRDTERVDEEVREVMKIAFLKDSQDDQELSETDEMWDRCLDLKKFQSEPNHNNHNEQRLSSYSPARLLSSIGKRKEHEPWKVLDSPCVLTTMAQRTNLLQSKGKNNVTESRASCVLDCEAEDAMAFMWDSCSDTKMKGRKQESLKAHSSKSLTFFVDQHNRNFSPPGGALGGRNDIVCVLKKLPWPMKKIEFIINRTWRKIGKGYGIAVESVDPRFQADYGGIVKNVFRGFMRCLILIEPNVEEFEKSDLKSCTVKAFQVLNVGTRHNFLRVVDANKYVFKLFVKMELVEARKTFEKDKIVDQLGRDKLKSVISVSTTTCTEEEEDFIDCIHDKLDITSAMAFEQMDMNDKHVNTEILVRNTHAYIRATAVMEATVEDLAACEFDPDSRHRARYFMEQHGKQRKVVKINDHSYVQMRRFEVPLYKPREFVQKITWKMSEGGNKIEVGSDNVQHNLFPESKQYIRSVGTSLFVFEKLPPLSGIPQTKMSYVVKMSWGGFIPSRHVKIKALEGLSWIMSMRKTFDRKKELDAMERKQFIDKLNLDVWSQDTSSTSSYTDEEKRAIEEGQSFFRIFQNNPTKKRVASSSASVINEIAFRKNDRMGWGLSETKIKACKEDILAFLWNVDANCRKHVNDLERCVLERHSDHHQIIYRCKRAAVKGYSPRYSISWMVWAEISDGSLVVINHPCGHSKEEEQQHKNDGRLKVEFSSICKIKETLDPSICKLTYIYHSVADKQLSMMTHLKQMMGLVYDVKSYFLQLRPASELIDEDGRELGEALSHASPSTVDSCFQSYNCLQQMDERFPWFKPMIVSVLNNSLHIAPAIDSKLVYLSEDDGAVIGSGLALPIAINLTNNAAVEEWLARYPALKEFGRGGDGDKWFVPMIEVIAGRLLSSAAWGMKTRVLIGGGVSLLDAVSDMYMIKLYMDNDDNVIFSYLMIGMIGLGSLLQLCIVMAQNWHSPWHIKTREMLYVICFVKPAVDAYRVAEGNVQSEHSMASPALEMMAVRCVELFAESLPSACLATYVVINGERSIAAVASILMSALSAGYTCAGISYDLDTNPDQRKKAPSFYGYVHDDAYKRSICFVCMVMLSALLLIAKSLTTGLLVSVSLRAFAFENCVEFGLFFLYKVYKRDVIHPFKAEGLFMTVLFSICVPIGTKVISDYTGLIFFRHPNFLGGFWSINMTLTFCGMIFATWLYSEREGGAEEVEADRDRVWRITQCIIFCLVLWVLFFIAFLKSINENYLRTFFNHESSKEYAKSFFHRNDDESKATILSYNARVWKDIRPAVKSWIAVNWTQWNYERPSWFKEGFKNFDQDLVPENVRGFMKMKKNFAQQRSTMAMTVLRIGRQTVDHGKRASRPPSMNKLGGEKSLKGGVKISPGLKRGGGGGGGGGGGLGAIEQEKTGCYNDRTVKYAAPKVNEGGDEEDEGSDDEE</sequence>
<keyword evidence="2" id="KW-1133">Transmembrane helix</keyword>
<accession>A0A9W7FR13</accession>
<dbReference type="Gene3D" id="3.30.530.20">
    <property type="match status" value="2"/>
</dbReference>
<gene>
    <name evidence="3" type="ORF">TrLO_g15612</name>
</gene>
<name>A0A9W7FR13_9STRA</name>
<feature type="region of interest" description="Disordered" evidence="1">
    <location>
        <begin position="1749"/>
        <end position="1770"/>
    </location>
</feature>
<feature type="transmembrane region" description="Helical" evidence="2">
    <location>
        <begin position="1553"/>
        <end position="1572"/>
    </location>
</feature>
<feature type="transmembrane region" description="Helical" evidence="2">
    <location>
        <begin position="1439"/>
        <end position="1462"/>
    </location>
</feature>
<evidence type="ECO:0000256" key="1">
    <source>
        <dbReference type="SAM" id="MobiDB-lite"/>
    </source>
</evidence>
<feature type="transmembrane region" description="Helical" evidence="2">
    <location>
        <begin position="1268"/>
        <end position="1290"/>
    </location>
</feature>
<dbReference type="Proteomes" id="UP001165122">
    <property type="component" value="Unassembled WGS sequence"/>
</dbReference>
<comment type="caution">
    <text evidence="3">The sequence shown here is derived from an EMBL/GenBank/DDBJ whole genome shotgun (WGS) entry which is preliminary data.</text>
</comment>
<feature type="region of interest" description="Disordered" evidence="1">
    <location>
        <begin position="1"/>
        <end position="41"/>
    </location>
</feature>
<organism evidence="3 4">
    <name type="scientific">Triparma laevis f. longispina</name>
    <dbReference type="NCBI Taxonomy" id="1714387"/>
    <lineage>
        <taxon>Eukaryota</taxon>
        <taxon>Sar</taxon>
        <taxon>Stramenopiles</taxon>
        <taxon>Ochrophyta</taxon>
        <taxon>Bolidophyceae</taxon>
        <taxon>Parmales</taxon>
        <taxon>Triparmaceae</taxon>
        <taxon>Triparma</taxon>
    </lineage>
</organism>
<keyword evidence="2" id="KW-0472">Membrane</keyword>
<dbReference type="EMBL" id="BRXW01000257">
    <property type="protein sequence ID" value="GMI16590.1"/>
    <property type="molecule type" value="Genomic_DNA"/>
</dbReference>
<feature type="compositionally biased region" description="Polar residues" evidence="1">
    <location>
        <begin position="29"/>
        <end position="41"/>
    </location>
</feature>
<feature type="transmembrane region" description="Helical" evidence="2">
    <location>
        <begin position="1474"/>
        <end position="1493"/>
    </location>
</feature>
<feature type="transmembrane region" description="Helical" evidence="2">
    <location>
        <begin position="1513"/>
        <end position="1533"/>
    </location>
</feature>
<feature type="compositionally biased region" description="Gly residues" evidence="1">
    <location>
        <begin position="1719"/>
        <end position="1733"/>
    </location>
</feature>
<keyword evidence="2" id="KW-0812">Transmembrane</keyword>
<feature type="compositionally biased region" description="Polar residues" evidence="1">
    <location>
        <begin position="1"/>
        <end position="20"/>
    </location>
</feature>
<dbReference type="InterPro" id="IPR023393">
    <property type="entry name" value="START-like_dom_sf"/>
</dbReference>
<keyword evidence="4" id="KW-1185">Reference proteome</keyword>
<evidence type="ECO:0000313" key="3">
    <source>
        <dbReference type="EMBL" id="GMI16590.1"/>
    </source>
</evidence>
<feature type="compositionally biased region" description="Acidic residues" evidence="1">
    <location>
        <begin position="1758"/>
        <end position="1770"/>
    </location>
</feature>
<evidence type="ECO:0000256" key="2">
    <source>
        <dbReference type="SAM" id="Phobius"/>
    </source>
</evidence>
<feature type="region of interest" description="Disordered" evidence="1">
    <location>
        <begin position="1687"/>
        <end position="1736"/>
    </location>
</feature>
<reference evidence="4" key="1">
    <citation type="journal article" date="2023" name="Commun. Biol.">
        <title>Genome analysis of Parmales, the sister group of diatoms, reveals the evolutionary specialization of diatoms from phago-mixotrophs to photoautotrophs.</title>
        <authorList>
            <person name="Ban H."/>
            <person name="Sato S."/>
            <person name="Yoshikawa S."/>
            <person name="Yamada K."/>
            <person name="Nakamura Y."/>
            <person name="Ichinomiya M."/>
            <person name="Sato N."/>
            <person name="Blanc-Mathieu R."/>
            <person name="Endo H."/>
            <person name="Kuwata A."/>
            <person name="Ogata H."/>
        </authorList>
    </citation>
    <scope>NUCLEOTIDE SEQUENCE [LARGE SCALE GENOMIC DNA]</scope>
    <source>
        <strain evidence="4">NIES 3700</strain>
    </source>
</reference>
<dbReference type="OrthoDB" id="215785at2759"/>
<dbReference type="SUPFAM" id="SSF55961">
    <property type="entry name" value="Bet v1-like"/>
    <property type="match status" value="2"/>
</dbReference>
<protein>
    <submittedName>
        <fullName evidence="3">Uncharacterized protein</fullName>
    </submittedName>
</protein>